<gene>
    <name evidence="2" type="ORF">OGAPHI_000702</name>
</gene>
<dbReference type="Gene3D" id="3.40.50.1910">
    <property type="match status" value="1"/>
</dbReference>
<dbReference type="Pfam" id="PF00995">
    <property type="entry name" value="Sec1"/>
    <property type="match status" value="1"/>
</dbReference>
<dbReference type="InterPro" id="IPR001619">
    <property type="entry name" value="Sec1-like"/>
</dbReference>
<sequence length="579" mass="65583">MDLYAVAQHYLDRILESEPDPAAGEDIKVLLLDSVTSSVISMVTTQSELLKKDVFLIDKLDNFQRDNLRNLACICFVQPSSATIGDLAKEIANPNYKNYTVYFSNTVSRSHLERLAESDDLEMISKVVEVFQDYLVVNSSLFTMPQKLAPHSPLVHDSWNQPAFDQSLQSLMSVLLSLKYKPVIRYESNSKMCAKLANAINFEINSNQMLFGQLPARDLPPSLLVLDRKNDPITPLLFPWTYQSMIHELLGIRNNTVDMSQMANVSEELKELVVNEQTDQFYKESMYLNFGDLSESLKKFIETYKAKTKTSSNISSIKDMKFFLENYPEFKKTSINLSKHMLLSTEIDKKINQLRLWEVGELEQSLATNDNSSADLAELEDLLFDRKLQNGQPLPPLDENTKLKLLALYALRYEAHASSQLSRLTRQLQQTGFPAHKLELVKTLLKNSGVAQRLKDDDDSIFEKVSNSAMGNVINGISFADNSDSNVYMQHSPRLKQVLMKLFRNKLNPKNYTLVKPNGLESYTGNDKIPDQELVIFIVGGVTYEEARLVAELNKTNKNVKLVIGGTSILDSDTFIGLK</sequence>
<reference evidence="2" key="1">
    <citation type="journal article" date="2021" name="Open Biol.">
        <title>Shared evolutionary footprints suggest mitochondrial oxidative damage underlies multiple complex I losses in fungi.</title>
        <authorList>
            <person name="Schikora-Tamarit M.A."/>
            <person name="Marcet-Houben M."/>
            <person name="Nosek J."/>
            <person name="Gabaldon T."/>
        </authorList>
    </citation>
    <scope>NUCLEOTIDE SEQUENCE</scope>
    <source>
        <strain evidence="2">CBS6075</strain>
    </source>
</reference>
<evidence type="ECO:0000313" key="2">
    <source>
        <dbReference type="EMBL" id="KAH3670991.1"/>
    </source>
</evidence>
<dbReference type="SUPFAM" id="SSF56815">
    <property type="entry name" value="Sec1/munc18-like (SM) proteins"/>
    <property type="match status" value="1"/>
</dbReference>
<dbReference type="GO" id="GO:0016192">
    <property type="term" value="P:vesicle-mediated transport"/>
    <property type="evidence" value="ECO:0007669"/>
    <property type="project" value="InterPro"/>
</dbReference>
<dbReference type="PANTHER" id="PTHR11679">
    <property type="entry name" value="VESICLE PROTEIN SORTING-ASSOCIATED"/>
    <property type="match status" value="1"/>
</dbReference>
<accession>A0A9P8PFJ4</accession>
<dbReference type="Gene3D" id="1.25.40.60">
    <property type="match status" value="1"/>
</dbReference>
<dbReference type="InterPro" id="IPR043127">
    <property type="entry name" value="Sec-1-like_dom3a"/>
</dbReference>
<dbReference type="AlphaFoldDB" id="A0A9P8PFJ4"/>
<comment type="similarity">
    <text evidence="1">Belongs to the STXBP/unc-18/SEC1 family.</text>
</comment>
<dbReference type="PIRSF" id="PIRSF005715">
    <property type="entry name" value="VPS45_Sec1"/>
    <property type="match status" value="1"/>
</dbReference>
<dbReference type="Proteomes" id="UP000769157">
    <property type="component" value="Unassembled WGS sequence"/>
</dbReference>
<organism evidence="2 3">
    <name type="scientific">Ogataea philodendri</name>
    <dbReference type="NCBI Taxonomy" id="1378263"/>
    <lineage>
        <taxon>Eukaryota</taxon>
        <taxon>Fungi</taxon>
        <taxon>Dikarya</taxon>
        <taxon>Ascomycota</taxon>
        <taxon>Saccharomycotina</taxon>
        <taxon>Pichiomycetes</taxon>
        <taxon>Pichiales</taxon>
        <taxon>Pichiaceae</taxon>
        <taxon>Ogataea</taxon>
    </lineage>
</organism>
<dbReference type="Gene3D" id="3.90.830.10">
    <property type="entry name" value="Syntaxin Binding Protein 1, Chain A, domain 2"/>
    <property type="match status" value="1"/>
</dbReference>
<dbReference type="InterPro" id="IPR036045">
    <property type="entry name" value="Sec1-like_sf"/>
</dbReference>
<reference evidence="2" key="2">
    <citation type="submission" date="2021-01" db="EMBL/GenBank/DDBJ databases">
        <authorList>
            <person name="Schikora-Tamarit M.A."/>
        </authorList>
    </citation>
    <scope>NUCLEOTIDE SEQUENCE</scope>
    <source>
        <strain evidence="2">CBS6075</strain>
    </source>
</reference>
<evidence type="ECO:0000256" key="1">
    <source>
        <dbReference type="ARBA" id="ARBA00009884"/>
    </source>
</evidence>
<comment type="caution">
    <text evidence="2">The sequence shown here is derived from an EMBL/GenBank/DDBJ whole genome shotgun (WGS) entry which is preliminary data.</text>
</comment>
<evidence type="ECO:0008006" key="4">
    <source>
        <dbReference type="Google" id="ProtNLM"/>
    </source>
</evidence>
<keyword evidence="3" id="KW-1185">Reference proteome</keyword>
<protein>
    <recommendedName>
        <fullName evidence="4">Vacuolar protein sorting-associated protein 45</fullName>
    </recommendedName>
</protein>
<dbReference type="InterPro" id="IPR027482">
    <property type="entry name" value="Sec1-like_dom2"/>
</dbReference>
<evidence type="ECO:0000313" key="3">
    <source>
        <dbReference type="Proteomes" id="UP000769157"/>
    </source>
</evidence>
<dbReference type="OrthoDB" id="10266265at2759"/>
<proteinExistence type="inferred from homology"/>
<name>A0A9P8PFJ4_9ASCO</name>
<dbReference type="GeneID" id="70232670"/>
<dbReference type="InterPro" id="IPR043154">
    <property type="entry name" value="Sec-1-like_dom1"/>
</dbReference>
<dbReference type="RefSeq" id="XP_046064359.1">
    <property type="nucleotide sequence ID" value="XM_046208382.1"/>
</dbReference>
<dbReference type="Gene3D" id="3.40.50.2060">
    <property type="match status" value="1"/>
</dbReference>
<dbReference type="EMBL" id="JAEUBE010000084">
    <property type="protein sequence ID" value="KAH3670991.1"/>
    <property type="molecule type" value="Genomic_DNA"/>
</dbReference>